<gene>
    <name evidence="8" type="ORF">EYE40_07345</name>
</gene>
<evidence type="ECO:0000256" key="5">
    <source>
        <dbReference type="ARBA" id="ARBA00023136"/>
    </source>
</evidence>
<dbReference type="GO" id="GO:0016020">
    <property type="term" value="C:membrane"/>
    <property type="evidence" value="ECO:0007669"/>
    <property type="project" value="UniProtKB-SubCell"/>
</dbReference>
<accession>A0A4Q9GQR0</accession>
<feature type="transmembrane region" description="Helical" evidence="6">
    <location>
        <begin position="124"/>
        <end position="145"/>
    </location>
</feature>
<keyword evidence="3 6" id="KW-0812">Transmembrane</keyword>
<dbReference type="InterPro" id="IPR000620">
    <property type="entry name" value="EamA_dom"/>
</dbReference>
<protein>
    <submittedName>
        <fullName evidence="8">DMT family transporter</fullName>
    </submittedName>
</protein>
<evidence type="ECO:0000256" key="3">
    <source>
        <dbReference type="ARBA" id="ARBA00022692"/>
    </source>
</evidence>
<dbReference type="PANTHER" id="PTHR32322">
    <property type="entry name" value="INNER MEMBRANE TRANSPORTER"/>
    <property type="match status" value="1"/>
</dbReference>
<feature type="transmembrane region" description="Helical" evidence="6">
    <location>
        <begin position="39"/>
        <end position="58"/>
    </location>
</feature>
<reference evidence="9" key="1">
    <citation type="submission" date="2019-02" db="EMBL/GenBank/DDBJ databases">
        <title>Glaciihabitans arcticus sp. nov., a psychrotolerant bacterium isolated from polar soil.</title>
        <authorList>
            <person name="Dahal R.H."/>
        </authorList>
    </citation>
    <scope>NUCLEOTIDE SEQUENCE [LARGE SCALE GENOMIC DNA]</scope>
    <source>
        <strain evidence="9">RP-3-7</strain>
    </source>
</reference>
<proteinExistence type="inferred from homology"/>
<dbReference type="RefSeq" id="WP_130981337.1">
    <property type="nucleotide sequence ID" value="NZ_SISG01000001.1"/>
</dbReference>
<feature type="transmembrane region" description="Helical" evidence="6">
    <location>
        <begin position="252"/>
        <end position="270"/>
    </location>
</feature>
<evidence type="ECO:0000313" key="9">
    <source>
        <dbReference type="Proteomes" id="UP000294194"/>
    </source>
</evidence>
<dbReference type="AlphaFoldDB" id="A0A4Q9GQR0"/>
<feature type="transmembrane region" description="Helical" evidence="6">
    <location>
        <begin position="96"/>
        <end position="117"/>
    </location>
</feature>
<name>A0A4Q9GQR0_9MICO</name>
<dbReference type="SUPFAM" id="SSF103481">
    <property type="entry name" value="Multidrug resistance efflux transporter EmrE"/>
    <property type="match status" value="2"/>
</dbReference>
<feature type="transmembrane region" description="Helical" evidence="6">
    <location>
        <begin position="222"/>
        <end position="240"/>
    </location>
</feature>
<feature type="transmembrane region" description="Helical" evidence="6">
    <location>
        <begin position="70"/>
        <end position="90"/>
    </location>
</feature>
<evidence type="ECO:0000313" key="8">
    <source>
        <dbReference type="EMBL" id="TBN57226.1"/>
    </source>
</evidence>
<evidence type="ECO:0000256" key="1">
    <source>
        <dbReference type="ARBA" id="ARBA00004141"/>
    </source>
</evidence>
<organism evidence="8 9">
    <name type="scientific">Glaciihabitans arcticus</name>
    <dbReference type="NCBI Taxonomy" id="2668039"/>
    <lineage>
        <taxon>Bacteria</taxon>
        <taxon>Bacillati</taxon>
        <taxon>Actinomycetota</taxon>
        <taxon>Actinomycetes</taxon>
        <taxon>Micrococcales</taxon>
        <taxon>Microbacteriaceae</taxon>
        <taxon>Glaciihabitans</taxon>
    </lineage>
</organism>
<evidence type="ECO:0000256" key="2">
    <source>
        <dbReference type="ARBA" id="ARBA00007362"/>
    </source>
</evidence>
<dbReference type="InterPro" id="IPR037185">
    <property type="entry name" value="EmrE-like"/>
</dbReference>
<keyword evidence="9" id="KW-1185">Reference proteome</keyword>
<feature type="transmembrane region" description="Helical" evidence="6">
    <location>
        <begin position="151"/>
        <end position="170"/>
    </location>
</feature>
<evidence type="ECO:0000256" key="4">
    <source>
        <dbReference type="ARBA" id="ARBA00022989"/>
    </source>
</evidence>
<evidence type="ECO:0000256" key="6">
    <source>
        <dbReference type="SAM" id="Phobius"/>
    </source>
</evidence>
<feature type="transmembrane region" description="Helical" evidence="6">
    <location>
        <begin position="182"/>
        <end position="202"/>
    </location>
</feature>
<dbReference type="Pfam" id="PF00892">
    <property type="entry name" value="EamA"/>
    <property type="match status" value="2"/>
</dbReference>
<comment type="caution">
    <text evidence="8">The sequence shown here is derived from an EMBL/GenBank/DDBJ whole genome shotgun (WGS) entry which is preliminary data.</text>
</comment>
<feature type="transmembrane region" description="Helical" evidence="6">
    <location>
        <begin position="276"/>
        <end position="294"/>
    </location>
</feature>
<dbReference type="EMBL" id="SISG01000001">
    <property type="protein sequence ID" value="TBN57226.1"/>
    <property type="molecule type" value="Genomic_DNA"/>
</dbReference>
<evidence type="ECO:0000259" key="7">
    <source>
        <dbReference type="Pfam" id="PF00892"/>
    </source>
</evidence>
<dbReference type="PANTHER" id="PTHR32322:SF2">
    <property type="entry name" value="EAMA DOMAIN-CONTAINING PROTEIN"/>
    <property type="match status" value="1"/>
</dbReference>
<feature type="domain" description="EamA" evidence="7">
    <location>
        <begin position="6"/>
        <end position="141"/>
    </location>
</feature>
<keyword evidence="5 6" id="KW-0472">Membrane</keyword>
<dbReference type="Proteomes" id="UP000294194">
    <property type="component" value="Unassembled WGS sequence"/>
</dbReference>
<keyword evidence="4 6" id="KW-1133">Transmembrane helix</keyword>
<sequence>MKSTTLGLIIAVLAAATFGMSGAFIKPLLEAGWSPAAAVTLRALIGGLVLLPVALVLIRGRWAALWRGRWRVLGMALIGVAATQLVYFAAVQRIPVGTAILIEYMAPLLLVAVAWVTTRKMPKAVVLIGSVVALIGLVLVVSPGGGGSLDLLGLGFAALSTVGCAVYYVIAARPSDGLPPVALAAAGLVIGGLALGLVGLVGIVPFELPLVDVPMLGMLAPWWVPLLIVGIIATGFAYAASITASEMLGSRLASFLGLLEVVAAALYAWILLGENLTLPQLLGGGLILAGIAFVRSEKATPEAALATVTEPVEVQPVETGKTAVNSRP</sequence>
<dbReference type="InterPro" id="IPR050638">
    <property type="entry name" value="AA-Vitamin_Transporters"/>
</dbReference>
<comment type="subcellular location">
    <subcellularLocation>
        <location evidence="1">Membrane</location>
        <topology evidence="1">Multi-pass membrane protein</topology>
    </subcellularLocation>
</comment>
<feature type="domain" description="EamA" evidence="7">
    <location>
        <begin position="152"/>
        <end position="294"/>
    </location>
</feature>
<comment type="similarity">
    <text evidence="2">Belongs to the EamA transporter family.</text>
</comment>